<feature type="compositionally biased region" description="Gly residues" evidence="1">
    <location>
        <begin position="1437"/>
        <end position="1449"/>
    </location>
</feature>
<feature type="compositionally biased region" description="Acidic residues" evidence="1">
    <location>
        <begin position="612"/>
        <end position="621"/>
    </location>
</feature>
<proteinExistence type="predicted"/>
<feature type="region of interest" description="Disordered" evidence="1">
    <location>
        <begin position="322"/>
        <end position="690"/>
    </location>
</feature>
<feature type="compositionally biased region" description="Polar residues" evidence="1">
    <location>
        <begin position="182"/>
        <end position="199"/>
    </location>
</feature>
<feature type="compositionally biased region" description="Low complexity" evidence="1">
    <location>
        <begin position="158"/>
        <end position="168"/>
    </location>
</feature>
<sequence>MGKEKRTPHRADGADNHGGTPYARPSARGGRGRTAHSGGTGLAGRGDLQASNNSLQGLAEDHGQRDRPEQTSIWRSLVSTPLRALKSTYTILSGSPNDETGAQPKDGAAGLREESSTAAVIADGPLDLEEKVGDRTSLMGNESMTSQPDRHSPPPSPQGASPAISQAPGTRGDRGSEYDSIRAQSASLMVQTPISSSPFLNRRKPGLAQSSGAQLGHALGPPGRLSLGPGNLSRFAQLEASPMSSPLALTPVMKPQRTTPRASRPFGKTPLRLPSGGGSGEGLSDSPVQEPETLAWTPMRAAAMTPQTGGLRGFGLKRMREGEGTPGTPLLAAGHASEAARRIRQRSDQAVDSAERRVWRAGATPFPGRPGSAGGSPSAAGPAPSRLGAPHRDPVPMTESARRIAQALDTMTKQNASLIAPSRSQPGPPPTHTLGAFPASPATSQGGQRSQQKPLLLGPSAGSLPPGPSAAAAPPPAAHAAQQPAASSPWGAAQAGAQHPQESEPPSLGLWGQFSQPPGASSGSASTSSPAPSWGRTSPAPDKGAMDTPKFTFRPSRPLSDSAEKLRQQLQRQKEGGKAEQSALQREQAPAAGKAAALNAKAAEAAAQPLPDSEDSDNDELGDVKGIMRTGPQKENGAFVKKPPQETLPTAAPATGGWGADFLKQNAAAQASASAAAQKEIEEKHAGKAANAMPSFGKAFAVPAQGAEKSVPGKSEPAPVMGWGADFLKKTKESEAEASAAAAAAIEEAQGAAKGPPASSPWTFGKPAPDTQSPAGGTSTGLLGFLGSIAPGAAASGFAPSTSSGFGLSSMPSSGAAAAPASFLTGGQGSSAFPALKLPSADGKAGQESIAHAAQTEDGPVKKKRGRGGDDTEADGAPPSKGFNFGAAAPAFGAASTDSKMAADASKIGAEVSVPPGGLSFGASQPFSFGAAAAAGSTAAERKTGAKESQPGQENADSSPAAALVPASLAFGTRPAEAASDGRLDATAKPFAPTFGAGSMPSSDISGVQKAGAGSEAGNAQSGPASIAASGLPLIEGISGRSIDSNMSISPVAGSASAANNPFTSADEAPPQPTSSGAPLANPFLPALPTPTSAASVAAPSAFLFGATAAAAAAGCAPAQDAAPKLGLLASSGIFGASGSAPAFGGGDAPVFGSVAKAPASEQGSGLKSGTPAFGLGNGPASGSGFSFGASSGASLGAQSSPAFGTGVASATAPSARAAPSTSGFTFGGSAPLAFGAGSAAAAGAASAAAPAFGAPQQTAGALFGTSAPATAQQPAWNFAFGASQPATQSAPAPAFGTAPTGFGAGSTPAFGSAPAFGGSSGSAPAFGAMPAFGAQSAPAFGAQSAPAFGAQSTPAFGGAPAAAPASGFAFGGAFGAGQKQDGPAQAQPPFGSTHNQPAFGQAPAFGAQPSGQAANPFAQPGAPAFGGQQQPPAAAGNGGFPAPGGGLAGNSAGSMTLGVGEQKQGGGNMARRKYKLKRSGGK</sequence>
<gene>
    <name evidence="2" type="ORF">CVIRNUC_002553</name>
</gene>
<dbReference type="EMBL" id="CAUYUE010000003">
    <property type="protein sequence ID" value="CAK0757588.1"/>
    <property type="molecule type" value="Genomic_DNA"/>
</dbReference>
<feature type="region of interest" description="Disordered" evidence="1">
    <location>
        <begin position="732"/>
        <end position="779"/>
    </location>
</feature>
<feature type="compositionally biased region" description="Low complexity" evidence="1">
    <location>
        <begin position="667"/>
        <end position="678"/>
    </location>
</feature>
<feature type="compositionally biased region" description="Polar residues" evidence="1">
    <location>
        <begin position="409"/>
        <end position="425"/>
    </location>
</feature>
<feature type="compositionally biased region" description="Low complexity" evidence="1">
    <location>
        <begin position="1412"/>
        <end position="1436"/>
    </location>
</feature>
<feature type="region of interest" description="Disordered" evidence="1">
    <location>
        <begin position="1374"/>
        <end position="1483"/>
    </location>
</feature>
<feature type="compositionally biased region" description="Basic and acidic residues" evidence="1">
    <location>
        <begin position="338"/>
        <end position="358"/>
    </location>
</feature>
<feature type="region of interest" description="Disordered" evidence="1">
    <location>
        <begin position="995"/>
        <end position="1024"/>
    </location>
</feature>
<feature type="region of interest" description="Disordered" evidence="1">
    <location>
        <begin position="835"/>
        <end position="883"/>
    </location>
</feature>
<feature type="compositionally biased region" description="Pro residues" evidence="1">
    <location>
        <begin position="465"/>
        <end position="477"/>
    </location>
</feature>
<feature type="region of interest" description="Disordered" evidence="1">
    <location>
        <begin position="246"/>
        <end position="289"/>
    </location>
</feature>
<accession>A0AAV1HXR0</accession>
<feature type="compositionally biased region" description="Polar residues" evidence="1">
    <location>
        <begin position="70"/>
        <end position="79"/>
    </location>
</feature>
<keyword evidence="3" id="KW-1185">Reference proteome</keyword>
<feature type="region of interest" description="Disordered" evidence="1">
    <location>
        <begin position="939"/>
        <end position="961"/>
    </location>
</feature>
<dbReference type="Proteomes" id="UP001314263">
    <property type="component" value="Unassembled WGS sequence"/>
</dbReference>
<evidence type="ECO:0000313" key="2">
    <source>
        <dbReference type="EMBL" id="CAK0757588.1"/>
    </source>
</evidence>
<feature type="compositionally biased region" description="Basic and acidic residues" evidence="1">
    <location>
        <begin position="1"/>
        <end position="15"/>
    </location>
</feature>
<name>A0AAV1HXR0_9CHLO</name>
<feature type="compositionally biased region" description="Low complexity" evidence="1">
    <location>
        <begin position="587"/>
        <end position="610"/>
    </location>
</feature>
<organism evidence="2 3">
    <name type="scientific">Coccomyxa viridis</name>
    <dbReference type="NCBI Taxonomy" id="1274662"/>
    <lineage>
        <taxon>Eukaryota</taxon>
        <taxon>Viridiplantae</taxon>
        <taxon>Chlorophyta</taxon>
        <taxon>core chlorophytes</taxon>
        <taxon>Trebouxiophyceae</taxon>
        <taxon>Trebouxiophyceae incertae sedis</taxon>
        <taxon>Coccomyxaceae</taxon>
        <taxon>Coccomyxa</taxon>
    </lineage>
</organism>
<evidence type="ECO:0000256" key="1">
    <source>
        <dbReference type="SAM" id="MobiDB-lite"/>
    </source>
</evidence>
<feature type="compositionally biased region" description="Low complexity" evidence="1">
    <location>
        <begin position="454"/>
        <end position="464"/>
    </location>
</feature>
<feature type="compositionally biased region" description="Basic and acidic residues" evidence="1">
    <location>
        <begin position="562"/>
        <end position="578"/>
    </location>
</feature>
<feature type="compositionally biased region" description="Basic and acidic residues" evidence="1">
    <location>
        <begin position="171"/>
        <end position="180"/>
    </location>
</feature>
<feature type="compositionally biased region" description="Polar residues" evidence="1">
    <location>
        <begin position="87"/>
        <end position="100"/>
    </location>
</feature>
<feature type="compositionally biased region" description="Low complexity" evidence="1">
    <location>
        <begin position="515"/>
        <end position="535"/>
    </location>
</feature>
<feature type="compositionally biased region" description="Low complexity" evidence="1">
    <location>
        <begin position="478"/>
        <end position="498"/>
    </location>
</feature>
<feature type="compositionally biased region" description="Polar residues" evidence="1">
    <location>
        <begin position="138"/>
        <end position="147"/>
    </location>
</feature>
<protein>
    <submittedName>
        <fullName evidence="2">Uncharacterized protein</fullName>
    </submittedName>
</protein>
<comment type="caution">
    <text evidence="2">The sequence shown here is derived from an EMBL/GenBank/DDBJ whole genome shotgun (WGS) entry which is preliminary data.</text>
</comment>
<feature type="compositionally biased region" description="Low complexity" evidence="1">
    <location>
        <begin position="375"/>
        <end position="388"/>
    </location>
</feature>
<feature type="compositionally biased region" description="Polar residues" evidence="1">
    <location>
        <begin position="441"/>
        <end position="453"/>
    </location>
</feature>
<feature type="compositionally biased region" description="Low complexity" evidence="1">
    <location>
        <begin position="219"/>
        <end position="231"/>
    </location>
</feature>
<evidence type="ECO:0000313" key="3">
    <source>
        <dbReference type="Proteomes" id="UP001314263"/>
    </source>
</evidence>
<feature type="compositionally biased region" description="Basic residues" evidence="1">
    <location>
        <begin position="1471"/>
        <end position="1483"/>
    </location>
</feature>
<feature type="compositionally biased region" description="Basic and acidic residues" evidence="1">
    <location>
        <begin position="59"/>
        <end position="69"/>
    </location>
</feature>
<reference evidence="2 3" key="1">
    <citation type="submission" date="2023-10" db="EMBL/GenBank/DDBJ databases">
        <authorList>
            <person name="Maclean D."/>
            <person name="Macfadyen A."/>
        </authorList>
    </citation>
    <scope>NUCLEOTIDE SEQUENCE [LARGE SCALE GENOMIC DNA]</scope>
</reference>
<feature type="region of interest" description="Disordered" evidence="1">
    <location>
        <begin position="1"/>
        <end position="231"/>
    </location>
</feature>
<feature type="region of interest" description="Disordered" evidence="1">
    <location>
        <begin position="1054"/>
        <end position="1084"/>
    </location>
</feature>
<feature type="compositionally biased region" description="Low complexity" evidence="1">
    <location>
        <begin position="737"/>
        <end position="753"/>
    </location>
</feature>